<accession>A0A6P8BE37</accession>
<dbReference type="PANTHER" id="PTHR13734:SF5">
    <property type="entry name" value="CCA TRNA NUCLEOTIDYLTRANSFERASE, MITOCHONDRIAL"/>
    <property type="match status" value="1"/>
</dbReference>
<dbReference type="GO" id="GO:0003723">
    <property type="term" value="F:RNA binding"/>
    <property type="evidence" value="ECO:0007669"/>
    <property type="project" value="UniProtKB-KW"/>
</dbReference>
<organism evidence="8 9">
    <name type="scientific">Pyricularia grisea</name>
    <name type="common">Crabgrass-specific blast fungus</name>
    <name type="synonym">Magnaporthe grisea</name>
    <dbReference type="NCBI Taxonomy" id="148305"/>
    <lineage>
        <taxon>Eukaryota</taxon>
        <taxon>Fungi</taxon>
        <taxon>Dikarya</taxon>
        <taxon>Ascomycota</taxon>
        <taxon>Pezizomycotina</taxon>
        <taxon>Sordariomycetes</taxon>
        <taxon>Sordariomycetidae</taxon>
        <taxon>Magnaporthales</taxon>
        <taxon>Pyriculariaceae</taxon>
        <taxon>Pyricularia</taxon>
    </lineage>
</organism>
<keyword evidence="8" id="KW-1185">Reference proteome</keyword>
<reference evidence="9" key="1">
    <citation type="journal article" date="2019" name="Mol. Biol. Evol.">
        <title>Blast fungal genomes show frequent chromosomal changes, gene gains and losses, and effector gene turnover.</title>
        <authorList>
            <person name="Gomez Luciano L.B."/>
            <person name="Jason Tsai I."/>
            <person name="Chuma I."/>
            <person name="Tosa Y."/>
            <person name="Chen Y.H."/>
            <person name="Li J.Y."/>
            <person name="Li M.Y."/>
            <person name="Jade Lu M.Y."/>
            <person name="Nakayashiki H."/>
            <person name="Li W.H."/>
        </authorList>
    </citation>
    <scope>NUCLEOTIDE SEQUENCE</scope>
    <source>
        <strain evidence="9">NI907</strain>
    </source>
</reference>
<dbReference type="InterPro" id="IPR043519">
    <property type="entry name" value="NT_sf"/>
</dbReference>
<dbReference type="InterPro" id="IPR032828">
    <property type="entry name" value="PolyA_RNA-bd"/>
</dbReference>
<keyword evidence="3" id="KW-0547">Nucleotide-binding</keyword>
<dbReference type="GO" id="GO:0052929">
    <property type="term" value="F:ATP:3'-cytidine-cytidine-tRNA adenylyltransferase activity"/>
    <property type="evidence" value="ECO:0007669"/>
    <property type="project" value="TreeGrafter"/>
</dbReference>
<reference evidence="9" key="3">
    <citation type="submission" date="2025-08" db="UniProtKB">
        <authorList>
            <consortium name="RefSeq"/>
        </authorList>
    </citation>
    <scope>IDENTIFICATION</scope>
    <source>
        <strain evidence="9">NI907</strain>
    </source>
</reference>
<comment type="similarity">
    <text evidence="1 5">Belongs to the tRNA nucleotidyltransferase/poly(A) polymerase family.</text>
</comment>
<evidence type="ECO:0000313" key="8">
    <source>
        <dbReference type="Proteomes" id="UP000515153"/>
    </source>
</evidence>
<keyword evidence="2 5" id="KW-0808">Transferase</keyword>
<dbReference type="SUPFAM" id="SSF81891">
    <property type="entry name" value="Poly A polymerase C-terminal region-like"/>
    <property type="match status" value="1"/>
</dbReference>
<dbReference type="AlphaFoldDB" id="A0A6P8BE37"/>
<evidence type="ECO:0000259" key="7">
    <source>
        <dbReference type="Pfam" id="PF12627"/>
    </source>
</evidence>
<dbReference type="SUPFAM" id="SSF81301">
    <property type="entry name" value="Nucleotidyltransferase"/>
    <property type="match status" value="1"/>
</dbReference>
<keyword evidence="4 5" id="KW-0694">RNA-binding</keyword>
<dbReference type="Pfam" id="PF12627">
    <property type="entry name" value="PolyA_pol_RNAbd"/>
    <property type="match status" value="1"/>
</dbReference>
<dbReference type="KEGG" id="pgri:PgNI_03260"/>
<dbReference type="PANTHER" id="PTHR13734">
    <property type="entry name" value="TRNA-NUCLEOTIDYLTRANSFERASE"/>
    <property type="match status" value="1"/>
</dbReference>
<dbReference type="FunFam" id="3.30.460.10:FF:000019">
    <property type="entry name" value="tRNA nucleotidyltransferase cca2"/>
    <property type="match status" value="1"/>
</dbReference>
<gene>
    <name evidence="9" type="ORF">PgNI_03260</name>
</gene>
<dbReference type="Proteomes" id="UP000515153">
    <property type="component" value="Unplaced"/>
</dbReference>
<dbReference type="GO" id="GO:0052927">
    <property type="term" value="F:CC tRNA cytidylyltransferase activity"/>
    <property type="evidence" value="ECO:0007669"/>
    <property type="project" value="TreeGrafter"/>
</dbReference>
<dbReference type="RefSeq" id="XP_030985371.1">
    <property type="nucleotide sequence ID" value="XM_031123315.1"/>
</dbReference>
<evidence type="ECO:0000313" key="9">
    <source>
        <dbReference type="RefSeq" id="XP_030985371.1"/>
    </source>
</evidence>
<proteinExistence type="inferred from homology"/>
<evidence type="ECO:0000256" key="4">
    <source>
        <dbReference type="ARBA" id="ARBA00022884"/>
    </source>
</evidence>
<evidence type="ECO:0000256" key="5">
    <source>
        <dbReference type="RuleBase" id="RU003953"/>
    </source>
</evidence>
<dbReference type="InterPro" id="IPR002646">
    <property type="entry name" value="PolA_pol_head_dom"/>
</dbReference>
<feature type="domain" description="tRNA nucleotidyltransferase/poly(A) polymerase RNA and SrmB- binding" evidence="7">
    <location>
        <begin position="238"/>
        <end position="297"/>
    </location>
</feature>
<name>A0A6P8BE37_PYRGI</name>
<dbReference type="GO" id="GO:0001680">
    <property type="term" value="P:tRNA 3'-terminal CCA addition"/>
    <property type="evidence" value="ECO:0007669"/>
    <property type="project" value="UniProtKB-ARBA"/>
</dbReference>
<evidence type="ECO:0000256" key="1">
    <source>
        <dbReference type="ARBA" id="ARBA00007265"/>
    </source>
</evidence>
<dbReference type="Pfam" id="PF01743">
    <property type="entry name" value="PolyA_pol"/>
    <property type="match status" value="1"/>
</dbReference>
<dbReference type="GeneID" id="41958225"/>
<evidence type="ECO:0008006" key="10">
    <source>
        <dbReference type="Google" id="ProtNLM"/>
    </source>
</evidence>
<dbReference type="GO" id="GO:0000166">
    <property type="term" value="F:nucleotide binding"/>
    <property type="evidence" value="ECO:0007669"/>
    <property type="project" value="UniProtKB-KW"/>
</dbReference>
<reference evidence="9" key="2">
    <citation type="submission" date="2019-10" db="EMBL/GenBank/DDBJ databases">
        <authorList>
            <consortium name="NCBI Genome Project"/>
        </authorList>
    </citation>
    <scope>NUCLEOTIDE SEQUENCE</scope>
    <source>
        <strain evidence="9">NI907</strain>
    </source>
</reference>
<dbReference type="Gene3D" id="3.30.460.10">
    <property type="entry name" value="Beta Polymerase, domain 2"/>
    <property type="match status" value="1"/>
</dbReference>
<evidence type="ECO:0000256" key="2">
    <source>
        <dbReference type="ARBA" id="ARBA00022679"/>
    </source>
</evidence>
<sequence>MLRRTLLVTRSFVHLMKRKLDTATSDGRPTPGMGSIILNPREKQFKALLLDVAQGIPAKPEPVTLRWAGGWVRDKLLGIESHDIDVAISCMTGEAFTKELVTFCNDAANRERHGISEGDIGNLHKVAANPDKSKHLETVTTRMFGLEVDFVNLRKETYTEDSRNPQMEFGTAEEDALRRDATVNALFYNIHTSEVEDFVGGLHDLDQKLIRTPLEPLQTFKDDPLRVLRLVRFASRLGFTIHPSAEKTMSDPEVLEALRLKISRERVGVEVEKMLKGKHPRDSLHLMDRLQLYQAIFTDPSRTNLPSPDLSRWSTAYECMNHLTTNTTPGSIYHVLVRTEEEAYFCWILTAVLPWEVLDLPEEKIKGSQTLPIATLAAREGIRANNKLCDIVTATHRNRKEIQMLKKAVCDNEPYVKERDRMGMAVRRWDTRVGNWRPQVLAAALAEVMTCTESGSVKSEYCFDAALRDVSTITNDDFALSLSLSHTQKKGRDEVLSGWQKFLDHLDELDVLDAPSLKKIIDGKTLSKALGVKPGPWMTSALDVCVAWQLRNPGVTDTTEAVEEVRRRANELGIALSK</sequence>
<dbReference type="CDD" id="cd05398">
    <property type="entry name" value="NT_ClassII-CCAase"/>
    <property type="match status" value="1"/>
</dbReference>
<evidence type="ECO:0000259" key="6">
    <source>
        <dbReference type="Pfam" id="PF01743"/>
    </source>
</evidence>
<dbReference type="GO" id="GO:0005739">
    <property type="term" value="C:mitochondrion"/>
    <property type="evidence" value="ECO:0007669"/>
    <property type="project" value="UniProtKB-ARBA"/>
</dbReference>
<protein>
    <recommendedName>
        <fullName evidence="10">Poly A polymerase head domain-containing protein</fullName>
    </recommendedName>
</protein>
<feature type="domain" description="Poly A polymerase head" evidence="6">
    <location>
        <begin position="66"/>
        <end position="211"/>
    </location>
</feature>
<evidence type="ECO:0000256" key="3">
    <source>
        <dbReference type="ARBA" id="ARBA00022741"/>
    </source>
</evidence>
<dbReference type="Gene3D" id="1.10.3090.10">
    <property type="entry name" value="cca-adding enzyme, domain 2"/>
    <property type="match status" value="1"/>
</dbReference>